<dbReference type="AlphaFoldDB" id="A0A9P5YJH1"/>
<organism evidence="3 4">
    <name type="scientific">Collybia nuda</name>
    <dbReference type="NCBI Taxonomy" id="64659"/>
    <lineage>
        <taxon>Eukaryota</taxon>
        <taxon>Fungi</taxon>
        <taxon>Dikarya</taxon>
        <taxon>Basidiomycota</taxon>
        <taxon>Agaricomycotina</taxon>
        <taxon>Agaricomycetes</taxon>
        <taxon>Agaricomycetidae</taxon>
        <taxon>Agaricales</taxon>
        <taxon>Tricholomatineae</taxon>
        <taxon>Clitocybaceae</taxon>
        <taxon>Collybia</taxon>
    </lineage>
</organism>
<evidence type="ECO:0000313" key="3">
    <source>
        <dbReference type="EMBL" id="KAF9469724.1"/>
    </source>
</evidence>
<dbReference type="InterPro" id="IPR014720">
    <property type="entry name" value="dsRBD_dom"/>
</dbReference>
<dbReference type="Proteomes" id="UP000807353">
    <property type="component" value="Unassembled WGS sequence"/>
</dbReference>
<feature type="domain" description="DRBM" evidence="2">
    <location>
        <begin position="7"/>
        <end position="81"/>
    </location>
</feature>
<dbReference type="GO" id="GO:0003723">
    <property type="term" value="F:RNA binding"/>
    <property type="evidence" value="ECO:0007669"/>
    <property type="project" value="UniProtKB-UniRule"/>
</dbReference>
<keyword evidence="4" id="KW-1185">Reference proteome</keyword>
<comment type="caution">
    <text evidence="3">The sequence shown here is derived from an EMBL/GenBank/DDBJ whole genome shotgun (WGS) entry which is preliminary data.</text>
</comment>
<reference evidence="3" key="1">
    <citation type="submission" date="2020-11" db="EMBL/GenBank/DDBJ databases">
        <authorList>
            <consortium name="DOE Joint Genome Institute"/>
            <person name="Ahrendt S."/>
            <person name="Riley R."/>
            <person name="Andreopoulos W."/>
            <person name="Labutti K."/>
            <person name="Pangilinan J."/>
            <person name="Ruiz-Duenas F.J."/>
            <person name="Barrasa J.M."/>
            <person name="Sanchez-Garcia M."/>
            <person name="Camarero S."/>
            <person name="Miyauchi S."/>
            <person name="Serrano A."/>
            <person name="Linde D."/>
            <person name="Babiker R."/>
            <person name="Drula E."/>
            <person name="Ayuso-Fernandez I."/>
            <person name="Pacheco R."/>
            <person name="Padilla G."/>
            <person name="Ferreira P."/>
            <person name="Barriuso J."/>
            <person name="Kellner H."/>
            <person name="Castanera R."/>
            <person name="Alfaro M."/>
            <person name="Ramirez L."/>
            <person name="Pisabarro A.G."/>
            <person name="Kuo A."/>
            <person name="Tritt A."/>
            <person name="Lipzen A."/>
            <person name="He G."/>
            <person name="Yan M."/>
            <person name="Ng V."/>
            <person name="Cullen D."/>
            <person name="Martin F."/>
            <person name="Rosso M.-N."/>
            <person name="Henrissat B."/>
            <person name="Hibbett D."/>
            <person name="Martinez A.T."/>
            <person name="Grigoriev I.V."/>
        </authorList>
    </citation>
    <scope>NUCLEOTIDE SEQUENCE</scope>
    <source>
        <strain evidence="3">CBS 247.69</strain>
    </source>
</reference>
<keyword evidence="1" id="KW-0694">RNA-binding</keyword>
<evidence type="ECO:0000259" key="2">
    <source>
        <dbReference type="PROSITE" id="PS50137"/>
    </source>
</evidence>
<dbReference type="OrthoDB" id="3246846at2759"/>
<protein>
    <recommendedName>
        <fullName evidence="2">DRBM domain-containing protein</fullName>
    </recommendedName>
</protein>
<evidence type="ECO:0000256" key="1">
    <source>
        <dbReference type="PROSITE-ProRule" id="PRU00266"/>
    </source>
</evidence>
<dbReference type="SMART" id="SM00358">
    <property type="entry name" value="DSRM"/>
    <property type="match status" value="1"/>
</dbReference>
<dbReference type="EMBL" id="MU150229">
    <property type="protein sequence ID" value="KAF9469724.1"/>
    <property type="molecule type" value="Genomic_DNA"/>
</dbReference>
<evidence type="ECO:0000313" key="4">
    <source>
        <dbReference type="Proteomes" id="UP000807353"/>
    </source>
</evidence>
<name>A0A9P5YJH1_9AGAR</name>
<dbReference type="Gene3D" id="3.30.160.20">
    <property type="match status" value="1"/>
</dbReference>
<dbReference type="SUPFAM" id="SSF54768">
    <property type="entry name" value="dsRNA-binding domain-like"/>
    <property type="match status" value="1"/>
</dbReference>
<proteinExistence type="predicted"/>
<dbReference type="PROSITE" id="PS50137">
    <property type="entry name" value="DS_RBD"/>
    <property type="match status" value="1"/>
</dbReference>
<dbReference type="Pfam" id="PF00035">
    <property type="entry name" value="dsrm"/>
    <property type="match status" value="1"/>
</dbReference>
<sequence>MSRMSNDAISSLNNYLQGKGRDNLDGLSSLTWVDSTSGPKDLPVWTSVCKINGVERGRGTGTRKHIARNQAAAVALNYLQAETPPAN</sequence>
<accession>A0A9P5YJH1</accession>
<gene>
    <name evidence="3" type="ORF">BDZ94DRAFT_22911</name>
</gene>